<sequence>MQQIFNFLIRNKNTIIFLLLLVFSIFLTIQSHSYQKSKFISSANFLTGGIYSWTSDINSYFHLEEYNQRLLEENKQLRAKMANLDDTLNTMDILKISDSLYNETYTYRTAAVINNNYARIDNYLTLDKGRKAGISKDMGVVTSQGIVGIVENVSRNYATVISILNSNSRINAQLKKSNHFGSLVWNGEDPNIAQLTDVPSQARVAEGDTIMTGGRSLIFPKGIPIGTIEEFSLNPNQSYYNINVRLFNDMTNIGYVYVINHNKKEEIRELENTTNDE</sequence>
<dbReference type="EMBL" id="BMXB01000011">
    <property type="protein sequence ID" value="GHA42724.1"/>
    <property type="molecule type" value="Genomic_DNA"/>
</dbReference>
<reference evidence="7" key="2">
    <citation type="submission" date="2020-09" db="EMBL/GenBank/DDBJ databases">
        <authorList>
            <person name="Sun Q."/>
            <person name="Kim S."/>
        </authorList>
    </citation>
    <scope>NUCLEOTIDE SEQUENCE</scope>
    <source>
        <strain evidence="7">KCTC 12719</strain>
    </source>
</reference>
<comment type="caution">
    <text evidence="7">The sequence shown here is derived from an EMBL/GenBank/DDBJ whole genome shotgun (WGS) entry which is preliminary data.</text>
</comment>
<name>A0A918SJ40_9FLAO</name>
<comment type="similarity">
    <text evidence="1">Belongs to the MreC family.</text>
</comment>
<dbReference type="AlphaFoldDB" id="A0A918SJ40"/>
<keyword evidence="8" id="KW-1185">Reference proteome</keyword>
<reference evidence="7" key="1">
    <citation type="journal article" date="2014" name="Int. J. Syst. Evol. Microbiol.">
        <title>Complete genome sequence of Corynebacterium casei LMG S-19264T (=DSM 44701T), isolated from a smear-ripened cheese.</title>
        <authorList>
            <consortium name="US DOE Joint Genome Institute (JGI-PGF)"/>
            <person name="Walter F."/>
            <person name="Albersmeier A."/>
            <person name="Kalinowski J."/>
            <person name="Ruckert C."/>
        </authorList>
    </citation>
    <scope>NUCLEOTIDE SEQUENCE</scope>
    <source>
        <strain evidence="7">KCTC 12719</strain>
    </source>
</reference>
<dbReference type="NCBIfam" id="NF010532">
    <property type="entry name" value="PRK13922.9-3"/>
    <property type="match status" value="1"/>
</dbReference>
<dbReference type="Gene3D" id="2.40.10.350">
    <property type="entry name" value="Rod shape-determining protein MreC, domain 2"/>
    <property type="match status" value="1"/>
</dbReference>
<dbReference type="Pfam" id="PF04085">
    <property type="entry name" value="MreC"/>
    <property type="match status" value="1"/>
</dbReference>
<evidence type="ECO:0000256" key="2">
    <source>
        <dbReference type="ARBA" id="ARBA00013855"/>
    </source>
</evidence>
<accession>A0A918SJ40</accession>
<keyword evidence="3" id="KW-0133">Cell shape</keyword>
<dbReference type="PANTHER" id="PTHR34138:SF1">
    <property type="entry name" value="CELL SHAPE-DETERMINING PROTEIN MREC"/>
    <property type="match status" value="1"/>
</dbReference>
<dbReference type="Gene3D" id="2.40.10.340">
    <property type="entry name" value="Rod shape-determining protein MreC, domain 1"/>
    <property type="match status" value="1"/>
</dbReference>
<feature type="coiled-coil region" evidence="5">
    <location>
        <begin position="60"/>
        <end position="87"/>
    </location>
</feature>
<dbReference type="InterPro" id="IPR007221">
    <property type="entry name" value="MreC"/>
</dbReference>
<evidence type="ECO:0000256" key="1">
    <source>
        <dbReference type="ARBA" id="ARBA00009369"/>
    </source>
</evidence>
<organism evidence="7 8">
    <name type="scientific">Salinimicrobium marinum</name>
    <dbReference type="NCBI Taxonomy" id="680283"/>
    <lineage>
        <taxon>Bacteria</taxon>
        <taxon>Pseudomonadati</taxon>
        <taxon>Bacteroidota</taxon>
        <taxon>Flavobacteriia</taxon>
        <taxon>Flavobacteriales</taxon>
        <taxon>Flavobacteriaceae</taxon>
        <taxon>Salinimicrobium</taxon>
    </lineage>
</organism>
<evidence type="ECO:0000256" key="5">
    <source>
        <dbReference type="SAM" id="Coils"/>
    </source>
</evidence>
<evidence type="ECO:0000313" key="7">
    <source>
        <dbReference type="EMBL" id="GHA42724.1"/>
    </source>
</evidence>
<evidence type="ECO:0000256" key="3">
    <source>
        <dbReference type="ARBA" id="ARBA00022960"/>
    </source>
</evidence>
<gene>
    <name evidence="7" type="primary">mreC</name>
    <name evidence="7" type="ORF">GCM10007103_24830</name>
</gene>
<feature type="domain" description="Rod shape-determining protein MreC beta-barrel core" evidence="6">
    <location>
        <begin position="112"/>
        <end position="259"/>
    </location>
</feature>
<keyword evidence="5" id="KW-0175">Coiled coil</keyword>
<evidence type="ECO:0000259" key="6">
    <source>
        <dbReference type="Pfam" id="PF04085"/>
    </source>
</evidence>
<dbReference type="GO" id="GO:0008360">
    <property type="term" value="P:regulation of cell shape"/>
    <property type="evidence" value="ECO:0007669"/>
    <property type="project" value="UniProtKB-KW"/>
</dbReference>
<dbReference type="InterPro" id="IPR042177">
    <property type="entry name" value="Cell/Rod_1"/>
</dbReference>
<evidence type="ECO:0000256" key="4">
    <source>
        <dbReference type="ARBA" id="ARBA00032089"/>
    </source>
</evidence>
<dbReference type="Proteomes" id="UP000610456">
    <property type="component" value="Unassembled WGS sequence"/>
</dbReference>
<dbReference type="PANTHER" id="PTHR34138">
    <property type="entry name" value="CELL SHAPE-DETERMINING PROTEIN MREC"/>
    <property type="match status" value="1"/>
</dbReference>
<dbReference type="GO" id="GO:0005886">
    <property type="term" value="C:plasma membrane"/>
    <property type="evidence" value="ECO:0007669"/>
    <property type="project" value="TreeGrafter"/>
</dbReference>
<dbReference type="InterPro" id="IPR055342">
    <property type="entry name" value="MreC_beta-barrel_core"/>
</dbReference>
<protein>
    <recommendedName>
        <fullName evidence="2">Cell shape-determining protein MreC</fullName>
    </recommendedName>
    <alternativeName>
        <fullName evidence="4">Cell shape protein MreC</fullName>
    </alternativeName>
</protein>
<dbReference type="InterPro" id="IPR042175">
    <property type="entry name" value="Cell/Rod_MreC_2"/>
</dbReference>
<dbReference type="RefSeq" id="WP_189605093.1">
    <property type="nucleotide sequence ID" value="NZ_BMXB01000011.1"/>
</dbReference>
<proteinExistence type="inferred from homology"/>
<evidence type="ECO:0000313" key="8">
    <source>
        <dbReference type="Proteomes" id="UP000610456"/>
    </source>
</evidence>